<dbReference type="PANTHER" id="PTHR11388">
    <property type="entry name" value="ORGANIC ANION TRANSPORTER"/>
    <property type="match status" value="1"/>
</dbReference>
<dbReference type="GO" id="GO:0016323">
    <property type="term" value="C:basolateral plasma membrane"/>
    <property type="evidence" value="ECO:0007669"/>
    <property type="project" value="TreeGrafter"/>
</dbReference>
<evidence type="ECO:0000259" key="4">
    <source>
        <dbReference type="PROSITE" id="PS50850"/>
    </source>
</evidence>
<dbReference type="Gene3D" id="1.20.1250.20">
    <property type="entry name" value="MFS general substrate transporter like domains"/>
    <property type="match status" value="1"/>
</dbReference>
<comment type="subcellular location">
    <subcellularLocation>
        <location evidence="1">Membrane</location>
        <topology evidence="1">Multi-pass membrane protein</topology>
    </subcellularLocation>
</comment>
<dbReference type="OrthoDB" id="6417188at2759"/>
<evidence type="ECO:0000313" key="5">
    <source>
        <dbReference type="EMBL" id="GBO06013.1"/>
    </source>
</evidence>
<feature type="transmembrane region" description="Helical" evidence="3">
    <location>
        <begin position="343"/>
        <end position="362"/>
    </location>
</feature>
<evidence type="ECO:0000256" key="2">
    <source>
        <dbReference type="ARBA" id="ARBA00023157"/>
    </source>
</evidence>
<dbReference type="InterPro" id="IPR020846">
    <property type="entry name" value="MFS_dom"/>
</dbReference>
<evidence type="ECO:0000256" key="3">
    <source>
        <dbReference type="SAM" id="Phobius"/>
    </source>
</evidence>
<keyword evidence="6" id="KW-1185">Reference proteome</keyword>
<keyword evidence="3" id="KW-0812">Transmembrane</keyword>
<dbReference type="PANTHER" id="PTHR11388:SF76">
    <property type="entry name" value="SOLUTE CARRIER ORGANIC ANION TRANSPORTER FAMILY MEMBER"/>
    <property type="match status" value="1"/>
</dbReference>
<feature type="transmembrane region" description="Helical" evidence="3">
    <location>
        <begin position="74"/>
        <end position="97"/>
    </location>
</feature>
<dbReference type="InterPro" id="IPR036259">
    <property type="entry name" value="MFS_trans_sf"/>
</dbReference>
<dbReference type="InterPro" id="IPR004156">
    <property type="entry name" value="OATP"/>
</dbReference>
<evidence type="ECO:0000256" key="1">
    <source>
        <dbReference type="ARBA" id="ARBA00004141"/>
    </source>
</evidence>
<feature type="domain" description="Major facilitator superfamily (MFS) profile" evidence="4">
    <location>
        <begin position="40"/>
        <end position="409"/>
    </location>
</feature>
<dbReference type="EMBL" id="BGPR01032461">
    <property type="protein sequence ID" value="GBO06013.1"/>
    <property type="molecule type" value="Genomic_DNA"/>
</dbReference>
<name>A0A4Y2U0H6_ARAVE</name>
<feature type="transmembrane region" description="Helical" evidence="3">
    <location>
        <begin position="161"/>
        <end position="179"/>
    </location>
</feature>
<dbReference type="GO" id="GO:0015347">
    <property type="term" value="F:sodium-independent organic anion transmembrane transporter activity"/>
    <property type="evidence" value="ECO:0007669"/>
    <property type="project" value="TreeGrafter"/>
</dbReference>
<dbReference type="CDD" id="cd17336">
    <property type="entry name" value="MFS_SLCO_OATP"/>
    <property type="match status" value="1"/>
</dbReference>
<reference evidence="5 6" key="1">
    <citation type="journal article" date="2019" name="Sci. Rep.">
        <title>Orb-weaving spider Araneus ventricosus genome elucidates the spidroin gene catalogue.</title>
        <authorList>
            <person name="Kono N."/>
            <person name="Nakamura H."/>
            <person name="Ohtoshi R."/>
            <person name="Moran D.A.P."/>
            <person name="Shinohara A."/>
            <person name="Yoshida Y."/>
            <person name="Fujiwara M."/>
            <person name="Mori M."/>
            <person name="Tomita M."/>
            <person name="Arakawa K."/>
        </authorList>
    </citation>
    <scope>NUCLEOTIDE SEQUENCE [LARGE SCALE GENOMIC DNA]</scope>
</reference>
<feature type="transmembrane region" description="Helical" evidence="3">
    <location>
        <begin position="39"/>
        <end position="62"/>
    </location>
</feature>
<dbReference type="AlphaFoldDB" id="A0A4Y2U0H6"/>
<evidence type="ECO:0000313" key="6">
    <source>
        <dbReference type="Proteomes" id="UP000499080"/>
    </source>
</evidence>
<keyword evidence="2" id="KW-1015">Disulfide bond</keyword>
<dbReference type="Pfam" id="PF03137">
    <property type="entry name" value="OATP"/>
    <property type="match status" value="1"/>
</dbReference>
<sequence length="409" mass="46059">MEDTSVSNDNLSSGNFENSRCGIFNWYPQFLQRFANPRCFLLFFCLIGILQGAYFTYFIGILSTLERRYSFDSGITGIILIADNLSPVIFGIFVGYYGKYMHRPKLVTFGMMITVFSCFLSCLPCLLFGSEFNASSDSRESIALCNHKENSGQCAKLSQNVIAIVILFIANFLNGFGSMSYYTVGTPYIDDSVKKKNSPLYLGVMFALRIIGPTLGFMLSSFCLKYYENPFIDPGFSRNDPKWIGAWWIGFIILGLALFLVSFPVAFFPKHMSNSSSLNDDDNSFEKSVSDLYISLKKLIKNPILMFHTLGIIFQINGLFGYFVYMPKYMESQYRKTASSASFFSGTVTMIAMVIGVFLGGYCIHKIKPRPRFLIGYMLFIEIFAGAVLLSATFMGCESTKMPKTDSFL</sequence>
<comment type="caution">
    <text evidence="5">The sequence shown here is derived from an EMBL/GenBank/DDBJ whole genome shotgun (WGS) entry which is preliminary data.</text>
</comment>
<organism evidence="5 6">
    <name type="scientific">Araneus ventricosus</name>
    <name type="common">Orbweaver spider</name>
    <name type="synonym">Epeira ventricosa</name>
    <dbReference type="NCBI Taxonomy" id="182803"/>
    <lineage>
        <taxon>Eukaryota</taxon>
        <taxon>Metazoa</taxon>
        <taxon>Ecdysozoa</taxon>
        <taxon>Arthropoda</taxon>
        <taxon>Chelicerata</taxon>
        <taxon>Arachnida</taxon>
        <taxon>Araneae</taxon>
        <taxon>Araneomorphae</taxon>
        <taxon>Entelegynae</taxon>
        <taxon>Araneoidea</taxon>
        <taxon>Araneidae</taxon>
        <taxon>Araneus</taxon>
    </lineage>
</organism>
<dbReference type="Proteomes" id="UP000499080">
    <property type="component" value="Unassembled WGS sequence"/>
</dbReference>
<accession>A0A4Y2U0H6</accession>
<keyword evidence="3" id="KW-1133">Transmembrane helix</keyword>
<dbReference type="SUPFAM" id="SSF103473">
    <property type="entry name" value="MFS general substrate transporter"/>
    <property type="match status" value="1"/>
</dbReference>
<feature type="transmembrane region" description="Helical" evidence="3">
    <location>
        <begin position="109"/>
        <end position="129"/>
    </location>
</feature>
<gene>
    <name evidence="5" type="primary">Slco1c1</name>
    <name evidence="5" type="ORF">AVEN_215138_1</name>
</gene>
<protein>
    <submittedName>
        <fullName evidence="5">Solute carrier organic anion transporter family member 1C1</fullName>
    </submittedName>
</protein>
<feature type="transmembrane region" description="Helical" evidence="3">
    <location>
        <begin position="200"/>
        <end position="227"/>
    </location>
</feature>
<feature type="transmembrane region" description="Helical" evidence="3">
    <location>
        <begin position="247"/>
        <end position="268"/>
    </location>
</feature>
<feature type="transmembrane region" description="Helical" evidence="3">
    <location>
        <begin position="374"/>
        <end position="395"/>
    </location>
</feature>
<dbReference type="GO" id="GO:0043252">
    <property type="term" value="P:sodium-independent organic anion transport"/>
    <property type="evidence" value="ECO:0007669"/>
    <property type="project" value="TreeGrafter"/>
</dbReference>
<dbReference type="PROSITE" id="PS50850">
    <property type="entry name" value="MFS"/>
    <property type="match status" value="1"/>
</dbReference>
<feature type="transmembrane region" description="Helical" evidence="3">
    <location>
        <begin position="304"/>
        <end position="323"/>
    </location>
</feature>
<keyword evidence="3" id="KW-0472">Membrane</keyword>
<proteinExistence type="predicted"/>